<dbReference type="EMBL" id="RAPK01000009">
    <property type="protein sequence ID" value="RKD73186.1"/>
    <property type="molecule type" value="Genomic_DNA"/>
</dbReference>
<dbReference type="AlphaFoldDB" id="A0A419V473"/>
<dbReference type="Proteomes" id="UP000285120">
    <property type="component" value="Unassembled WGS sequence"/>
</dbReference>
<evidence type="ECO:0000313" key="2">
    <source>
        <dbReference type="EMBL" id="RKD73186.1"/>
    </source>
</evidence>
<reference evidence="2 3" key="1">
    <citation type="submission" date="2018-09" db="EMBL/GenBank/DDBJ databases">
        <title>Genomic Encyclopedia of Archaeal and Bacterial Type Strains, Phase II (KMG-II): from individual species to whole genera.</title>
        <authorList>
            <person name="Goeker M."/>
        </authorList>
    </citation>
    <scope>NUCLEOTIDE SEQUENCE [LARGE SCALE GENOMIC DNA]</scope>
    <source>
        <strain evidence="2 3">DSM 17008</strain>
    </source>
</reference>
<keyword evidence="1" id="KW-0472">Membrane</keyword>
<feature type="transmembrane region" description="Helical" evidence="1">
    <location>
        <begin position="7"/>
        <end position="29"/>
    </location>
</feature>
<feature type="transmembrane region" description="Helical" evidence="1">
    <location>
        <begin position="106"/>
        <end position="132"/>
    </location>
</feature>
<evidence type="ECO:0000256" key="1">
    <source>
        <dbReference type="SAM" id="Phobius"/>
    </source>
</evidence>
<dbReference type="RefSeq" id="WP_120193559.1">
    <property type="nucleotide sequence ID" value="NZ_RAPK01000009.1"/>
</dbReference>
<keyword evidence="1" id="KW-0812">Transmembrane</keyword>
<dbReference type="Pfam" id="PF06695">
    <property type="entry name" value="Sm_multidrug_ex"/>
    <property type="match status" value="1"/>
</dbReference>
<dbReference type="OrthoDB" id="6400183at2"/>
<feature type="transmembrane region" description="Helical" evidence="1">
    <location>
        <begin position="138"/>
        <end position="164"/>
    </location>
</feature>
<keyword evidence="3" id="KW-1185">Reference proteome</keyword>
<accession>A0A419V473</accession>
<keyword evidence="1" id="KW-1133">Transmembrane helix</keyword>
<organism evidence="2 3">
    <name type="scientific">Sinobaca qinghaiensis</name>
    <dbReference type="NCBI Taxonomy" id="342944"/>
    <lineage>
        <taxon>Bacteria</taxon>
        <taxon>Bacillati</taxon>
        <taxon>Bacillota</taxon>
        <taxon>Bacilli</taxon>
        <taxon>Bacillales</taxon>
        <taxon>Sporolactobacillaceae</taxon>
        <taxon>Sinobaca</taxon>
    </lineage>
</organism>
<name>A0A419V473_9BACL</name>
<protein>
    <submittedName>
        <fullName evidence="2">Putative small multi-drug export protein</fullName>
    </submittedName>
</protein>
<proteinExistence type="predicted"/>
<feature type="transmembrane region" description="Helical" evidence="1">
    <location>
        <begin position="35"/>
        <end position="55"/>
    </location>
</feature>
<sequence length="169" mass="19051">MEWIGWYLGLFVMAATPWLELVIVIPIGIGAGLHPVPVAVVSFIGNALPVLLIIYGMDWIRKKRWYQRLIQKRKVKTDAKEEHADPKKLAKKEKRQRRMKRIFDKYGIPGIALAGPGITGIHLATALALGFQGERKQIVVWMNVSLAVWTIAMTIASVTGMDWLMGWFG</sequence>
<evidence type="ECO:0000313" key="3">
    <source>
        <dbReference type="Proteomes" id="UP000285120"/>
    </source>
</evidence>
<comment type="caution">
    <text evidence="2">The sequence shown here is derived from an EMBL/GenBank/DDBJ whole genome shotgun (WGS) entry which is preliminary data.</text>
</comment>
<gene>
    <name evidence="2" type="ORF">ATL39_2392</name>
</gene>
<dbReference type="InterPro" id="IPR009577">
    <property type="entry name" value="Sm_multidrug_ex"/>
</dbReference>